<dbReference type="EMBL" id="OY731398">
    <property type="protein sequence ID" value="CAJ1817528.1"/>
    <property type="molecule type" value="Genomic_DNA"/>
</dbReference>
<evidence type="ECO:0000259" key="4">
    <source>
        <dbReference type="Pfam" id="PF03763"/>
    </source>
</evidence>
<accession>A0AA86S0K2</accession>
<reference evidence="5" key="1">
    <citation type="submission" date="2023-10" db="EMBL/GenBank/DDBJ databases">
        <authorList>
            <person name="Domelevo Entfellner J.-B."/>
        </authorList>
    </citation>
    <scope>NUCLEOTIDE SEQUENCE</scope>
</reference>
<proteinExistence type="inferred from homology"/>
<evidence type="ECO:0000313" key="6">
    <source>
        <dbReference type="EMBL" id="CAJ1817528.1"/>
    </source>
</evidence>
<dbReference type="Gramene" id="rna-AYBTSS11_LOCUS1060">
    <property type="protein sequence ID" value="CAJ1817487.1"/>
    <property type="gene ID" value="gene-AYBTSS11_LOCUS1060"/>
</dbReference>
<protein>
    <recommendedName>
        <fullName evidence="4">Remorin C-terminal domain-containing protein</fullName>
    </recommendedName>
</protein>
<sequence>MAEPQSRPETAPDQALVVVELPSQDAVAAEASGADEAKAIVVLAPASEFCVARVHVNEMVFKGENSRDTEIPENKPSSRGSIDRDIALAQVAKEKQMSYVKAWEESEKAKADNRGSCLGRKKEAALEAELKKLEEKLEKKKAKCVEKMKNKMALVHKKAEEKRAVIESKRGEEVLKAEESAAKYRATGTTPKKSMGCCGMA</sequence>
<dbReference type="PANTHER" id="PTHR31775">
    <property type="entry name" value="OS02G0117200 PROTEIN"/>
    <property type="match status" value="1"/>
</dbReference>
<feature type="region of interest" description="Disordered" evidence="3">
    <location>
        <begin position="65"/>
        <end position="84"/>
    </location>
</feature>
<name>A0AA86S0K2_9FABA</name>
<evidence type="ECO:0000313" key="7">
    <source>
        <dbReference type="Proteomes" id="UP001189624"/>
    </source>
</evidence>
<evidence type="ECO:0000256" key="2">
    <source>
        <dbReference type="SAM" id="Coils"/>
    </source>
</evidence>
<feature type="region of interest" description="Disordered" evidence="3">
    <location>
        <begin position="182"/>
        <end position="201"/>
    </location>
</feature>
<keyword evidence="7" id="KW-1185">Reference proteome</keyword>
<dbReference type="Gramene" id="rna-AYBTSS11_LOCUS1061">
    <property type="protein sequence ID" value="CAJ1817528.1"/>
    <property type="gene ID" value="gene-AYBTSS11_LOCUS1061"/>
</dbReference>
<feature type="coiled-coil region" evidence="2">
    <location>
        <begin position="123"/>
        <end position="150"/>
    </location>
</feature>
<dbReference type="EMBL" id="OY731398">
    <property type="protein sequence ID" value="CAJ1817487.1"/>
    <property type="molecule type" value="Genomic_DNA"/>
</dbReference>
<comment type="similarity">
    <text evidence="1">Belongs to the remorin family.</text>
</comment>
<evidence type="ECO:0000313" key="5">
    <source>
        <dbReference type="EMBL" id="CAJ1817487.1"/>
    </source>
</evidence>
<dbReference type="PANTHER" id="PTHR31775:SF31">
    <property type="entry name" value="REMORIN-LIKE"/>
    <property type="match status" value="1"/>
</dbReference>
<evidence type="ECO:0000256" key="1">
    <source>
        <dbReference type="ARBA" id="ARBA00005711"/>
    </source>
</evidence>
<dbReference type="Proteomes" id="UP001189624">
    <property type="component" value="Chromosome 1"/>
</dbReference>
<dbReference type="InterPro" id="IPR005516">
    <property type="entry name" value="Remorin_C"/>
</dbReference>
<dbReference type="AlphaFoldDB" id="A0AA86S0K2"/>
<evidence type="ECO:0000256" key="3">
    <source>
        <dbReference type="SAM" id="MobiDB-lite"/>
    </source>
</evidence>
<dbReference type="Pfam" id="PF03763">
    <property type="entry name" value="Remorin_C"/>
    <property type="match status" value="1"/>
</dbReference>
<gene>
    <name evidence="5" type="ORF">AYBTSS11_LOCUS1060</name>
    <name evidence="6" type="ORF">AYBTSS11_LOCUS1061</name>
</gene>
<organism evidence="5 7">
    <name type="scientific">Sphenostylis stenocarpa</name>
    <dbReference type="NCBI Taxonomy" id="92480"/>
    <lineage>
        <taxon>Eukaryota</taxon>
        <taxon>Viridiplantae</taxon>
        <taxon>Streptophyta</taxon>
        <taxon>Embryophyta</taxon>
        <taxon>Tracheophyta</taxon>
        <taxon>Spermatophyta</taxon>
        <taxon>Magnoliopsida</taxon>
        <taxon>eudicotyledons</taxon>
        <taxon>Gunneridae</taxon>
        <taxon>Pentapetalae</taxon>
        <taxon>rosids</taxon>
        <taxon>fabids</taxon>
        <taxon>Fabales</taxon>
        <taxon>Fabaceae</taxon>
        <taxon>Papilionoideae</taxon>
        <taxon>50 kb inversion clade</taxon>
        <taxon>NPAAA clade</taxon>
        <taxon>indigoferoid/millettioid clade</taxon>
        <taxon>Phaseoleae</taxon>
        <taxon>Sphenostylis</taxon>
    </lineage>
</organism>
<keyword evidence="2" id="KW-0175">Coiled coil</keyword>
<feature type="domain" description="Remorin C-terminal" evidence="4">
    <location>
        <begin position="95"/>
        <end position="193"/>
    </location>
</feature>